<dbReference type="PANTHER" id="PTHR14042:SF24">
    <property type="entry name" value="PROTEIN DOPEY-1 HOMOLOG"/>
    <property type="match status" value="1"/>
</dbReference>
<evidence type="ECO:0000313" key="8">
    <source>
        <dbReference type="Proteomes" id="UP000677054"/>
    </source>
</evidence>
<evidence type="ECO:0000259" key="6">
    <source>
        <dbReference type="Pfam" id="PF24601"/>
    </source>
</evidence>
<dbReference type="InterPro" id="IPR007249">
    <property type="entry name" value="DOP1_N"/>
</dbReference>
<keyword evidence="2" id="KW-0653">Protein transport</keyword>
<dbReference type="AlphaFoldDB" id="A0A7R8X4Y2"/>
<evidence type="ECO:0000256" key="3">
    <source>
        <dbReference type="ARBA" id="ARBA00046326"/>
    </source>
</evidence>
<dbReference type="InterPro" id="IPR040314">
    <property type="entry name" value="DOP1"/>
</dbReference>
<feature type="domain" description="DOP1 N-terminal" evidence="5">
    <location>
        <begin position="13"/>
        <end position="297"/>
    </location>
</feature>
<name>A0A7R8X4Y2_9CRUS</name>
<dbReference type="OrthoDB" id="297643at2759"/>
<dbReference type="SUPFAM" id="SSF48371">
    <property type="entry name" value="ARM repeat"/>
    <property type="match status" value="2"/>
</dbReference>
<dbReference type="GO" id="GO:0005802">
    <property type="term" value="C:trans-Golgi network"/>
    <property type="evidence" value="ECO:0007669"/>
    <property type="project" value="TreeGrafter"/>
</dbReference>
<comment type="similarity">
    <text evidence="3">Belongs to the DOP1 family.</text>
</comment>
<organism evidence="7">
    <name type="scientific">Darwinula stevensoni</name>
    <dbReference type="NCBI Taxonomy" id="69355"/>
    <lineage>
        <taxon>Eukaryota</taxon>
        <taxon>Metazoa</taxon>
        <taxon>Ecdysozoa</taxon>
        <taxon>Arthropoda</taxon>
        <taxon>Crustacea</taxon>
        <taxon>Oligostraca</taxon>
        <taxon>Ostracoda</taxon>
        <taxon>Podocopa</taxon>
        <taxon>Podocopida</taxon>
        <taxon>Darwinulocopina</taxon>
        <taxon>Darwinuloidea</taxon>
        <taxon>Darwinulidae</taxon>
        <taxon>Darwinula</taxon>
    </lineage>
</organism>
<dbReference type="GO" id="GO:0015031">
    <property type="term" value="P:protein transport"/>
    <property type="evidence" value="ECO:0007669"/>
    <property type="project" value="UniProtKB-KW"/>
</dbReference>
<dbReference type="InterPro" id="IPR016024">
    <property type="entry name" value="ARM-type_fold"/>
</dbReference>
<dbReference type="GO" id="GO:0006895">
    <property type="term" value="P:Golgi to endosome transport"/>
    <property type="evidence" value="ECO:0007669"/>
    <property type="project" value="InterPro"/>
</dbReference>
<reference evidence="7" key="1">
    <citation type="submission" date="2020-11" db="EMBL/GenBank/DDBJ databases">
        <authorList>
            <person name="Tran Van P."/>
        </authorList>
    </citation>
    <scope>NUCLEOTIDE SEQUENCE</scope>
</reference>
<dbReference type="Pfam" id="PF04118">
    <property type="entry name" value="Dopey_N"/>
    <property type="match status" value="1"/>
</dbReference>
<evidence type="ECO:0000256" key="2">
    <source>
        <dbReference type="ARBA" id="ARBA00022927"/>
    </source>
</evidence>
<feature type="region of interest" description="Disordered" evidence="4">
    <location>
        <begin position="815"/>
        <end position="847"/>
    </location>
</feature>
<dbReference type="GO" id="GO:0005829">
    <property type="term" value="C:cytosol"/>
    <property type="evidence" value="ECO:0007669"/>
    <property type="project" value="GOC"/>
</dbReference>
<sequence>MSTNVDEEESSKTKYKTYVSAVEKSLRLFEGTSDWPDVISALGKLNRVIIQHGKTGVVPRVNLVCKRLAQCLHPSLPSGVHLKALETYDIIFRTIGRHGLLKDFLLFSAGLFPLFGHANMKVRPVLLRIYEKHFLMLGEELTACLSGLLPGLFAGMDENSEFFNRTLSLLDGIHDKTGSRAFYTSLWKMVLENPGVRHHALVYVLNHHNPKMTLEDQLFILGANVNVTVLALEGCLEDSSPFVQRSALDVLIALFPLHEKQLTTEDLIHLVSAALSVLLSRDINLNRRLYSWLLTEETSKEQFIKYSLPLVVKGIQDWLKGLKEANDIGKHAPPSKAYKMLSFILENSVISPLIMDHIMLDILRSAFCHGNGDGGKEQELVKNVNMLFSSLDPSFLYEFCAEVLRTTSVCKEWEPETVQSVGHPVASVGEIVCLVSYLVDLISPDRDSSCLEAVLIVGTQNLTHLKPNNVLSIIKLCEKLMLRIGKSPSLALSIQYQNLFISFLQTHIFLDGTPIKKLNESLMVNRPMKPNEYLRENLEVWSTVFSAACRILPIFLISGGNDEEDEAEEGIEEWLTACMCFVHKPSEVALVALSALIELKEINYIDANKSLKQMNILQVVVGHIWEDSWNAEGVKALERLYGTVSESQKSQIEDSLCHLIHCDMNASRGNKALENFHFLWEMEPSFLFYRCTLLLLESLGVQNASLSTIAEAWLWRCFADGHLSDILDPLLLMLLSPSTLRVIMKETVIYPEAHGYAVQCKRGTVIPHIVYPPLWKQDKQQSFWNEAERPSHYICPSGLFERYLELLNREAPHIGTADDHGVSDSLRQGNGDSEGQHKSKQSDESEVVGQSFGRLGANCVTFVKSSCQASLVTPKEIVESIVEEILSQVPLEPYMSSNDVKEVLSPLHSHICLYLYAADLSGCIYAVQMLRTLLKLNPPDVTVQLMSSRPSNHLMHALSYHEHGLLGESFDSALSEGSFGGFSYLDIIVKLCLWYLRSYLLNQGNGQSIMKEDIIANREMKILSMEVLAYIFTHLVSVVGERCRSIDYLLTKCNVCETLLHILSLSVMEDFDEPFVSSIIHFNEGDSTERDTFCEALHINFLR</sequence>
<keyword evidence="8" id="KW-1185">Reference proteome</keyword>
<dbReference type="Proteomes" id="UP000677054">
    <property type="component" value="Unassembled WGS sequence"/>
</dbReference>
<evidence type="ECO:0000259" key="5">
    <source>
        <dbReference type="Pfam" id="PF04118"/>
    </source>
</evidence>
<dbReference type="Gene3D" id="1.25.10.10">
    <property type="entry name" value="Leucine-rich Repeat Variant"/>
    <property type="match status" value="1"/>
</dbReference>
<dbReference type="InterPro" id="IPR011989">
    <property type="entry name" value="ARM-like"/>
</dbReference>
<gene>
    <name evidence="7" type="ORF">DSTB1V02_LOCUS989</name>
</gene>
<evidence type="ECO:0000313" key="7">
    <source>
        <dbReference type="EMBL" id="CAD7240987.1"/>
    </source>
</evidence>
<protein>
    <submittedName>
        <fullName evidence="7">Uncharacterized protein</fullName>
    </submittedName>
</protein>
<evidence type="ECO:0000256" key="1">
    <source>
        <dbReference type="ARBA" id="ARBA00022448"/>
    </source>
</evidence>
<proteinExistence type="inferred from homology"/>
<dbReference type="PANTHER" id="PTHR14042">
    <property type="entry name" value="DOPEY-RELATED"/>
    <property type="match status" value="1"/>
</dbReference>
<dbReference type="InterPro" id="IPR056459">
    <property type="entry name" value="TPR_DOP1"/>
</dbReference>
<keyword evidence="1" id="KW-0813">Transport</keyword>
<dbReference type="EMBL" id="CAJPEV010000082">
    <property type="protein sequence ID" value="CAG0880262.1"/>
    <property type="molecule type" value="Genomic_DNA"/>
</dbReference>
<accession>A0A7R8X4Y2</accession>
<feature type="domain" description="DOP1-like TPR" evidence="6">
    <location>
        <begin position="906"/>
        <end position="1069"/>
    </location>
</feature>
<dbReference type="GO" id="GO:0005768">
    <property type="term" value="C:endosome"/>
    <property type="evidence" value="ECO:0007669"/>
    <property type="project" value="TreeGrafter"/>
</dbReference>
<dbReference type="EMBL" id="LR899599">
    <property type="protein sequence ID" value="CAD7240987.1"/>
    <property type="molecule type" value="Genomic_DNA"/>
</dbReference>
<dbReference type="Pfam" id="PF24601">
    <property type="entry name" value="TPR_DOP1"/>
    <property type="match status" value="1"/>
</dbReference>
<evidence type="ECO:0000256" key="4">
    <source>
        <dbReference type="SAM" id="MobiDB-lite"/>
    </source>
</evidence>
<feature type="compositionally biased region" description="Basic and acidic residues" evidence="4">
    <location>
        <begin position="834"/>
        <end position="843"/>
    </location>
</feature>